<dbReference type="Proteomes" id="UP000002747">
    <property type="component" value="Chromosome"/>
</dbReference>
<organism evidence="1 2">
    <name type="scientific">Photorhabdus asymbiotica subsp. asymbiotica (strain ATCC 43949 / 3105-77)</name>
    <name type="common">Xenorhabdus luminescens (strain 2)</name>
    <dbReference type="NCBI Taxonomy" id="553480"/>
    <lineage>
        <taxon>Bacteria</taxon>
        <taxon>Pseudomonadati</taxon>
        <taxon>Pseudomonadota</taxon>
        <taxon>Gammaproteobacteria</taxon>
        <taxon>Enterobacterales</taxon>
        <taxon>Morganellaceae</taxon>
        <taxon>Photorhabdus</taxon>
    </lineage>
</organism>
<dbReference type="STRING" id="291112.PAU_04220"/>
<dbReference type="AlphaFoldDB" id="C7BRA0"/>
<name>C7BRA0_PHOAA</name>
<sequence length="53" mass="5949">MLAAAILFIRSVSSIYSRYIICHRAHARDSIQFSRMGQTQVSCALSFKLNASK</sequence>
<dbReference type="KEGG" id="pay:PAU_04220"/>
<accession>C7BRA0</accession>
<protein>
    <submittedName>
        <fullName evidence="1">Uncharacterized protein</fullName>
    </submittedName>
</protein>
<reference evidence="1 2" key="1">
    <citation type="journal article" date="2009" name="BMC Genomics">
        <title>Comparative genomics of the emerging human pathogen Photorhabdus asymbiotica with the insect pathogen Photorhabdus luminescens.</title>
        <authorList>
            <person name="Wilkinson P."/>
            <person name="Waterfield N.R."/>
            <person name="Crossman L."/>
            <person name="Corton C."/>
            <person name="Sanchez-Contreras M."/>
            <person name="Vlisidou I."/>
            <person name="Barron A."/>
            <person name="Bignell A."/>
            <person name="Clark L."/>
            <person name="Ormond D."/>
            <person name="Mayho M."/>
            <person name="Bason N."/>
            <person name="Smith F."/>
            <person name="Simmonds M."/>
            <person name="Churcher C."/>
            <person name="Harris D."/>
            <person name="Thompson N.R."/>
            <person name="Quail M."/>
            <person name="Parkhill J."/>
            <person name="ffrench-Constant R.H."/>
        </authorList>
    </citation>
    <scope>NUCLEOTIDE SEQUENCE [LARGE SCALE GENOMIC DNA]</scope>
    <source>
        <strain evidence="2">ATCC 43949 / 3105-77</strain>
    </source>
</reference>
<evidence type="ECO:0000313" key="2">
    <source>
        <dbReference type="Proteomes" id="UP000002747"/>
    </source>
</evidence>
<gene>
    <name evidence="1" type="ordered locus">PAU_04220</name>
</gene>
<proteinExistence type="predicted"/>
<evidence type="ECO:0000313" key="1">
    <source>
        <dbReference type="EMBL" id="CAQ86308.1"/>
    </source>
</evidence>
<dbReference type="EMBL" id="FM162591">
    <property type="protein sequence ID" value="CAQ86308.1"/>
    <property type="molecule type" value="Genomic_DNA"/>
</dbReference>